<comment type="caution">
    <text evidence="3">The sequence shown here is derived from an EMBL/GenBank/DDBJ whole genome shotgun (WGS) entry which is preliminary data.</text>
</comment>
<evidence type="ECO:0000256" key="2">
    <source>
        <dbReference type="SAM" id="Phobius"/>
    </source>
</evidence>
<protein>
    <submittedName>
        <fullName evidence="3">Membrane-bound metal-dependent hydrolase</fullName>
    </submittedName>
</protein>
<evidence type="ECO:0000256" key="1">
    <source>
        <dbReference type="SAM" id="MobiDB-lite"/>
    </source>
</evidence>
<dbReference type="OrthoDB" id="118042at2157"/>
<proteinExistence type="predicted"/>
<dbReference type="GO" id="GO:0016787">
    <property type="term" value="F:hydrolase activity"/>
    <property type="evidence" value="ECO:0007669"/>
    <property type="project" value="UniProtKB-KW"/>
</dbReference>
<gene>
    <name evidence="3" type="ORF">C474_15154</name>
</gene>
<keyword evidence="2" id="KW-1133">Transmembrane helix</keyword>
<name>M0D197_HALPD</name>
<sequence length="175" mass="18097">MSLSGPGLEHLAYLLFAVVTHAAVGYALVSAFTDRPPRAGVVGAVLPDVDLLFPLAWTFPFDHRGLTHTLAFAAAAAAVVALARRPRWSARAAALGLCSHLLVDSFTKSGVAWLYPLATERLAVAASVHSGWGAALLWGFAALAVAAGRRSSDAGETAGSATESGMSETPDAPRF</sequence>
<feature type="transmembrane region" description="Helical" evidence="2">
    <location>
        <begin position="39"/>
        <end position="59"/>
    </location>
</feature>
<dbReference type="eggNOG" id="arCOG01744">
    <property type="taxonomic scope" value="Archaea"/>
</dbReference>
<feature type="region of interest" description="Disordered" evidence="1">
    <location>
        <begin position="154"/>
        <end position="175"/>
    </location>
</feature>
<dbReference type="InterPro" id="IPR007404">
    <property type="entry name" value="YdjM-like"/>
</dbReference>
<keyword evidence="4" id="KW-1185">Reference proteome</keyword>
<dbReference type="PANTHER" id="PTHR35531">
    <property type="entry name" value="INNER MEMBRANE PROTEIN YBCI-RELATED"/>
    <property type="match status" value="1"/>
</dbReference>
<feature type="transmembrane region" description="Helical" evidence="2">
    <location>
        <begin position="65"/>
        <end position="83"/>
    </location>
</feature>
<dbReference type="Pfam" id="PF04307">
    <property type="entry name" value="YdjM"/>
    <property type="match status" value="1"/>
</dbReference>
<dbReference type="Proteomes" id="UP000011513">
    <property type="component" value="Unassembled WGS sequence"/>
</dbReference>
<keyword evidence="2" id="KW-0812">Transmembrane</keyword>
<dbReference type="InParanoid" id="M0D197"/>
<organism evidence="3 4">
    <name type="scientific">Halogeometricum pallidum JCM 14848</name>
    <dbReference type="NCBI Taxonomy" id="1227487"/>
    <lineage>
        <taxon>Archaea</taxon>
        <taxon>Methanobacteriati</taxon>
        <taxon>Methanobacteriota</taxon>
        <taxon>Stenosarchaea group</taxon>
        <taxon>Halobacteria</taxon>
        <taxon>Halobacteriales</taxon>
        <taxon>Haloferacaceae</taxon>
        <taxon>Halogeometricum</taxon>
    </lineage>
</organism>
<dbReference type="PANTHER" id="PTHR35531:SF1">
    <property type="entry name" value="INNER MEMBRANE PROTEIN YBCI-RELATED"/>
    <property type="match status" value="1"/>
</dbReference>
<feature type="transmembrane region" description="Helical" evidence="2">
    <location>
        <begin position="12"/>
        <end position="32"/>
    </location>
</feature>
<dbReference type="EMBL" id="AOIV01000037">
    <property type="protein sequence ID" value="ELZ28457.1"/>
    <property type="molecule type" value="Genomic_DNA"/>
</dbReference>
<keyword evidence="3" id="KW-0378">Hydrolase</keyword>
<dbReference type="RefSeq" id="WP_008388239.1">
    <property type="nucleotide sequence ID" value="NZ_AOIV01000037.1"/>
</dbReference>
<accession>M0D197</accession>
<dbReference type="AlphaFoldDB" id="M0D197"/>
<evidence type="ECO:0000313" key="3">
    <source>
        <dbReference type="EMBL" id="ELZ28457.1"/>
    </source>
</evidence>
<evidence type="ECO:0000313" key="4">
    <source>
        <dbReference type="Proteomes" id="UP000011513"/>
    </source>
</evidence>
<keyword evidence="2" id="KW-0472">Membrane</keyword>
<reference evidence="3 4" key="1">
    <citation type="journal article" date="2014" name="PLoS Genet.">
        <title>Phylogenetically driven sequencing of extremely halophilic archaea reveals strategies for static and dynamic osmo-response.</title>
        <authorList>
            <person name="Becker E.A."/>
            <person name="Seitzer P.M."/>
            <person name="Tritt A."/>
            <person name="Larsen D."/>
            <person name="Krusor M."/>
            <person name="Yao A.I."/>
            <person name="Wu D."/>
            <person name="Madern D."/>
            <person name="Eisen J.A."/>
            <person name="Darling A.E."/>
            <person name="Facciotti M.T."/>
        </authorList>
    </citation>
    <scope>NUCLEOTIDE SEQUENCE [LARGE SCALE GENOMIC DNA]</scope>
    <source>
        <strain evidence="3 4">JCM 14848</strain>
    </source>
</reference>